<reference evidence="2 3" key="1">
    <citation type="submission" date="2019-05" db="EMBL/GenBank/DDBJ databases">
        <title>Another draft genome of Portunus trituberculatus and its Hox gene families provides insights of decapod evolution.</title>
        <authorList>
            <person name="Jeong J.-H."/>
            <person name="Song I."/>
            <person name="Kim S."/>
            <person name="Choi T."/>
            <person name="Kim D."/>
            <person name="Ryu S."/>
            <person name="Kim W."/>
        </authorList>
    </citation>
    <scope>NUCLEOTIDE SEQUENCE [LARGE SCALE GENOMIC DNA]</scope>
    <source>
        <tissue evidence="2">Muscle</tissue>
    </source>
</reference>
<gene>
    <name evidence="2" type="ORF">E2C01_032452</name>
</gene>
<dbReference type="EMBL" id="VSRR010004213">
    <property type="protein sequence ID" value="MPC38934.1"/>
    <property type="molecule type" value="Genomic_DNA"/>
</dbReference>
<keyword evidence="3" id="KW-1185">Reference proteome</keyword>
<sequence length="59" mass="6094">MQATLSPSTPQPHTLTLRADPLHHGPRVSCGEYDGAAVMAPVAASLASQGRVSVKDVGR</sequence>
<feature type="compositionally biased region" description="Polar residues" evidence="1">
    <location>
        <begin position="1"/>
        <end position="14"/>
    </location>
</feature>
<evidence type="ECO:0000313" key="2">
    <source>
        <dbReference type="EMBL" id="MPC38934.1"/>
    </source>
</evidence>
<comment type="caution">
    <text evidence="2">The sequence shown here is derived from an EMBL/GenBank/DDBJ whole genome shotgun (WGS) entry which is preliminary data.</text>
</comment>
<evidence type="ECO:0000256" key="1">
    <source>
        <dbReference type="SAM" id="MobiDB-lite"/>
    </source>
</evidence>
<name>A0A5B7F2U9_PORTR</name>
<dbReference type="AlphaFoldDB" id="A0A5B7F2U9"/>
<evidence type="ECO:0000313" key="3">
    <source>
        <dbReference type="Proteomes" id="UP000324222"/>
    </source>
</evidence>
<feature type="region of interest" description="Disordered" evidence="1">
    <location>
        <begin position="1"/>
        <end position="24"/>
    </location>
</feature>
<organism evidence="2 3">
    <name type="scientific">Portunus trituberculatus</name>
    <name type="common">Swimming crab</name>
    <name type="synonym">Neptunus trituberculatus</name>
    <dbReference type="NCBI Taxonomy" id="210409"/>
    <lineage>
        <taxon>Eukaryota</taxon>
        <taxon>Metazoa</taxon>
        <taxon>Ecdysozoa</taxon>
        <taxon>Arthropoda</taxon>
        <taxon>Crustacea</taxon>
        <taxon>Multicrustacea</taxon>
        <taxon>Malacostraca</taxon>
        <taxon>Eumalacostraca</taxon>
        <taxon>Eucarida</taxon>
        <taxon>Decapoda</taxon>
        <taxon>Pleocyemata</taxon>
        <taxon>Brachyura</taxon>
        <taxon>Eubrachyura</taxon>
        <taxon>Portunoidea</taxon>
        <taxon>Portunidae</taxon>
        <taxon>Portuninae</taxon>
        <taxon>Portunus</taxon>
    </lineage>
</organism>
<protein>
    <submittedName>
        <fullName evidence="2">Uncharacterized protein</fullName>
    </submittedName>
</protein>
<proteinExistence type="predicted"/>
<accession>A0A5B7F2U9</accession>
<dbReference type="Proteomes" id="UP000324222">
    <property type="component" value="Unassembled WGS sequence"/>
</dbReference>